<evidence type="ECO:0000313" key="2">
    <source>
        <dbReference type="Proteomes" id="UP000631114"/>
    </source>
</evidence>
<organism evidence="1 2">
    <name type="scientific">Coptis chinensis</name>
    <dbReference type="NCBI Taxonomy" id="261450"/>
    <lineage>
        <taxon>Eukaryota</taxon>
        <taxon>Viridiplantae</taxon>
        <taxon>Streptophyta</taxon>
        <taxon>Embryophyta</taxon>
        <taxon>Tracheophyta</taxon>
        <taxon>Spermatophyta</taxon>
        <taxon>Magnoliopsida</taxon>
        <taxon>Ranunculales</taxon>
        <taxon>Ranunculaceae</taxon>
        <taxon>Coptidoideae</taxon>
        <taxon>Coptis</taxon>
    </lineage>
</organism>
<comment type="caution">
    <text evidence="1">The sequence shown here is derived from an EMBL/GenBank/DDBJ whole genome shotgun (WGS) entry which is preliminary data.</text>
</comment>
<protein>
    <submittedName>
        <fullName evidence="1">Uncharacterized protein</fullName>
    </submittedName>
</protein>
<name>A0A835IU28_9MAGN</name>
<sequence>MPGHNSRTCKGLPTNIAKNVIKEKEAVTKKATTKKASAEKSKRTVELMEEAVLWILLLLHHHLSPIHRLPCLLC</sequence>
<keyword evidence="2" id="KW-1185">Reference proteome</keyword>
<reference evidence="1 2" key="1">
    <citation type="submission" date="2020-10" db="EMBL/GenBank/DDBJ databases">
        <title>The Coptis chinensis genome and diversification of protoberbering-type alkaloids.</title>
        <authorList>
            <person name="Wang B."/>
            <person name="Shu S."/>
            <person name="Song C."/>
            <person name="Liu Y."/>
        </authorList>
    </citation>
    <scope>NUCLEOTIDE SEQUENCE [LARGE SCALE GENOMIC DNA]</scope>
    <source>
        <strain evidence="1">HL-2020</strain>
        <tissue evidence="1">Leaf</tissue>
    </source>
</reference>
<proteinExistence type="predicted"/>
<gene>
    <name evidence="1" type="ORF">IFM89_002998</name>
</gene>
<dbReference type="AlphaFoldDB" id="A0A835IU28"/>
<dbReference type="Proteomes" id="UP000631114">
    <property type="component" value="Unassembled WGS sequence"/>
</dbReference>
<evidence type="ECO:0000313" key="1">
    <source>
        <dbReference type="EMBL" id="KAF9623414.1"/>
    </source>
</evidence>
<dbReference type="EMBL" id="JADFTS010000001">
    <property type="protein sequence ID" value="KAF9623414.1"/>
    <property type="molecule type" value="Genomic_DNA"/>
</dbReference>
<accession>A0A835IU28</accession>